<gene>
    <name evidence="1" type="ORF">RFI_37750</name>
</gene>
<proteinExistence type="predicted"/>
<dbReference type="AlphaFoldDB" id="X6LCF9"/>
<name>X6LCF9_RETFI</name>
<dbReference type="EMBL" id="ASPP01043132">
    <property type="protein sequence ID" value="ETN99717.1"/>
    <property type="molecule type" value="Genomic_DNA"/>
</dbReference>
<evidence type="ECO:0000313" key="1">
    <source>
        <dbReference type="EMBL" id="ETN99717.1"/>
    </source>
</evidence>
<keyword evidence="2" id="KW-1185">Reference proteome</keyword>
<organism evidence="1 2">
    <name type="scientific">Reticulomyxa filosa</name>
    <dbReference type="NCBI Taxonomy" id="46433"/>
    <lineage>
        <taxon>Eukaryota</taxon>
        <taxon>Sar</taxon>
        <taxon>Rhizaria</taxon>
        <taxon>Retaria</taxon>
        <taxon>Foraminifera</taxon>
        <taxon>Monothalamids</taxon>
        <taxon>Reticulomyxidae</taxon>
        <taxon>Reticulomyxa</taxon>
    </lineage>
</organism>
<protein>
    <submittedName>
        <fullName evidence="1">Uncharacterized protein</fullName>
    </submittedName>
</protein>
<sequence length="90" mass="10263">MTDYERIVVLVNDAFINLYGPRMLVSKNTKNALSKPDIIELDKQTKHMCLSLDCSYIVLEETEVNPTTSKNKKPNILTNCRSLEKLVSMT</sequence>
<dbReference type="Proteomes" id="UP000023152">
    <property type="component" value="Unassembled WGS sequence"/>
</dbReference>
<reference evidence="1 2" key="1">
    <citation type="journal article" date="2013" name="Curr. Biol.">
        <title>The Genome of the Foraminiferan Reticulomyxa filosa.</title>
        <authorList>
            <person name="Glockner G."/>
            <person name="Hulsmann N."/>
            <person name="Schleicher M."/>
            <person name="Noegel A.A."/>
            <person name="Eichinger L."/>
            <person name="Gallinger C."/>
            <person name="Pawlowski J."/>
            <person name="Sierra R."/>
            <person name="Euteneuer U."/>
            <person name="Pillet L."/>
            <person name="Moustafa A."/>
            <person name="Platzer M."/>
            <person name="Groth M."/>
            <person name="Szafranski K."/>
            <person name="Schliwa M."/>
        </authorList>
    </citation>
    <scope>NUCLEOTIDE SEQUENCE [LARGE SCALE GENOMIC DNA]</scope>
</reference>
<evidence type="ECO:0000313" key="2">
    <source>
        <dbReference type="Proteomes" id="UP000023152"/>
    </source>
</evidence>
<comment type="caution">
    <text evidence="1">The sequence shown here is derived from an EMBL/GenBank/DDBJ whole genome shotgun (WGS) entry which is preliminary data.</text>
</comment>
<accession>X6LCF9</accession>